<protein>
    <submittedName>
        <fullName evidence="4">Miro domain containing protein</fullName>
    </submittedName>
</protein>
<name>A0A9K3PSB6_9STRA</name>
<gene>
    <name evidence="4" type="ORF">IV203_002269</name>
</gene>
<dbReference type="InterPro" id="IPR055414">
    <property type="entry name" value="LRR_R13L4/SHOC2-like"/>
</dbReference>
<dbReference type="OrthoDB" id="5985090at2759"/>
<dbReference type="Pfam" id="PF23598">
    <property type="entry name" value="LRR_14"/>
    <property type="match status" value="1"/>
</dbReference>
<evidence type="ECO:0000256" key="2">
    <source>
        <dbReference type="SAM" id="MobiDB-lite"/>
    </source>
</evidence>
<evidence type="ECO:0000259" key="3">
    <source>
        <dbReference type="Pfam" id="PF23598"/>
    </source>
</evidence>
<keyword evidence="1" id="KW-0677">Repeat</keyword>
<evidence type="ECO:0000313" key="4">
    <source>
        <dbReference type="EMBL" id="KAG7357581.1"/>
    </source>
</evidence>
<evidence type="ECO:0000313" key="5">
    <source>
        <dbReference type="Proteomes" id="UP000693970"/>
    </source>
</evidence>
<organism evidence="4 5">
    <name type="scientific">Nitzschia inconspicua</name>
    <dbReference type="NCBI Taxonomy" id="303405"/>
    <lineage>
        <taxon>Eukaryota</taxon>
        <taxon>Sar</taxon>
        <taxon>Stramenopiles</taxon>
        <taxon>Ochrophyta</taxon>
        <taxon>Bacillariophyta</taxon>
        <taxon>Bacillariophyceae</taxon>
        <taxon>Bacillariophycidae</taxon>
        <taxon>Bacillariales</taxon>
        <taxon>Bacillariaceae</taxon>
        <taxon>Nitzschia</taxon>
    </lineage>
</organism>
<reference evidence="4" key="2">
    <citation type="submission" date="2021-04" db="EMBL/GenBank/DDBJ databases">
        <authorList>
            <person name="Podell S."/>
        </authorList>
    </citation>
    <scope>NUCLEOTIDE SEQUENCE</scope>
    <source>
        <strain evidence="4">Hildebrandi</strain>
    </source>
</reference>
<feature type="domain" description="Disease resistance R13L4/SHOC-2-like LRR" evidence="3">
    <location>
        <begin position="254"/>
        <end position="381"/>
    </location>
</feature>
<evidence type="ECO:0000256" key="1">
    <source>
        <dbReference type="ARBA" id="ARBA00022737"/>
    </source>
</evidence>
<feature type="region of interest" description="Disordered" evidence="2">
    <location>
        <begin position="44"/>
        <end position="69"/>
    </location>
</feature>
<reference evidence="4" key="1">
    <citation type="journal article" date="2021" name="Sci. Rep.">
        <title>Diploid genomic architecture of Nitzschia inconspicua, an elite biomass production diatom.</title>
        <authorList>
            <person name="Oliver A."/>
            <person name="Podell S."/>
            <person name="Pinowska A."/>
            <person name="Traller J.C."/>
            <person name="Smith S.R."/>
            <person name="McClure R."/>
            <person name="Beliaev A."/>
            <person name="Bohutskyi P."/>
            <person name="Hill E.A."/>
            <person name="Rabines A."/>
            <person name="Zheng H."/>
            <person name="Allen L.Z."/>
            <person name="Kuo A."/>
            <person name="Grigoriev I.V."/>
            <person name="Allen A.E."/>
            <person name="Hazlebeck D."/>
            <person name="Allen E.E."/>
        </authorList>
    </citation>
    <scope>NUCLEOTIDE SEQUENCE</scope>
    <source>
        <strain evidence="4">Hildebrandi</strain>
    </source>
</reference>
<sequence length="667" mass="75685">MTIPPKQMQRIKDQVNELRNDITSCLNRLAILESILDENNDEHNATPALPICEDHHADGQPPPPPHNTEQQLMKKSQVRNVLTIPTFPYDRNKPQFKIDEEDFQHIQEILQLRISGGTSIERALNELVTIDSTSSGAYRVTSLYIKDEPSRGTYNQPHLPLSLCNMDALREINVQGTQIETLFDEYSDTANVITNLDRITLSHMPQLQRLPSNLGSFTKLKILRLVDLHIDALPDSLSSLGESLEEVMITCCDNLTELPNGFEKLHSLKSLSTWMTPIQQLPEKFGDFTNLQYLEMEFEHLSQLPEGFQNLTELRTLRTGEVAFHFPVPHLPNLESLQTSLSNFRHFDHSPTTTKLSLIHKCEDIEDTSVLDSAFRYLSKWSHIKILFIALSCDATYSLHEGFFSSFQQLQELGVICKIGSLEIYIDDITRLEKLKSLNLEKCNLISSQSLANAPPLLNLKKVNLSKISVGLELLQLIKAPHLEKLIMRHCSALNDAMFANLCTKWISTFESLHTMDVRDCSIANIQPEHFQHLGKTSLRSIDLRGNPIMEDFEDELEIMLLPLVQYCHSLCDFGDTSMPASVAYHLCLNSLRHFVLRGQTICSKGLWALIFENVLRGMSLVSLRNRQMSQVEAIYVLLKQRGAEELFGSLDVEAKDGKDVEVLDGL</sequence>
<dbReference type="AlphaFoldDB" id="A0A9K3PSB6"/>
<comment type="caution">
    <text evidence="4">The sequence shown here is derived from an EMBL/GenBank/DDBJ whole genome shotgun (WGS) entry which is preliminary data.</text>
</comment>
<accession>A0A9K3PSB6</accession>
<dbReference type="Proteomes" id="UP000693970">
    <property type="component" value="Unassembled WGS sequence"/>
</dbReference>
<keyword evidence="5" id="KW-1185">Reference proteome</keyword>
<dbReference type="PANTHER" id="PTHR36766:SF70">
    <property type="entry name" value="DISEASE RESISTANCE PROTEIN RGA4"/>
    <property type="match status" value="1"/>
</dbReference>
<proteinExistence type="predicted"/>
<dbReference type="PANTHER" id="PTHR36766">
    <property type="entry name" value="PLANT BROAD-SPECTRUM MILDEW RESISTANCE PROTEIN RPW8"/>
    <property type="match status" value="1"/>
</dbReference>
<dbReference type="EMBL" id="JAGRRH010000015">
    <property type="protein sequence ID" value="KAG7357581.1"/>
    <property type="molecule type" value="Genomic_DNA"/>
</dbReference>